<evidence type="ECO:0000259" key="9">
    <source>
        <dbReference type="Pfam" id="PF17766"/>
    </source>
</evidence>
<dbReference type="PROSITE" id="PS51892">
    <property type="entry name" value="SUBTILASE"/>
    <property type="match status" value="1"/>
</dbReference>
<feature type="domain" description="Peptidase S8/S53" evidence="7">
    <location>
        <begin position="188"/>
        <end position="672"/>
    </location>
</feature>
<dbReference type="PANTHER" id="PTHR10795">
    <property type="entry name" value="PROPROTEIN CONVERTASE SUBTILISIN/KEXIN"/>
    <property type="match status" value="1"/>
</dbReference>
<dbReference type="GO" id="GO:0006508">
    <property type="term" value="P:proteolysis"/>
    <property type="evidence" value="ECO:0007669"/>
    <property type="project" value="UniProtKB-KW"/>
</dbReference>
<feature type="chain" id="PRO_5003334595" evidence="6">
    <location>
        <begin position="41"/>
        <end position="1022"/>
    </location>
</feature>
<reference evidence="10 11" key="1">
    <citation type="submission" date="2011-05" db="EMBL/GenBank/DDBJ databases">
        <title>Whole genome sequence of Microlunatus phosphovorus NM-1.</title>
        <authorList>
            <person name="Hosoyama A."/>
            <person name="Sasaki K."/>
            <person name="Harada T."/>
            <person name="Igarashi R."/>
            <person name="Kawakoshi A."/>
            <person name="Sasagawa M."/>
            <person name="Fukada J."/>
            <person name="Nakamura S."/>
            <person name="Katano Y."/>
            <person name="Hanada S."/>
            <person name="Kamagata Y."/>
            <person name="Nakamura N."/>
            <person name="Yamazaki S."/>
            <person name="Fujita N."/>
        </authorList>
    </citation>
    <scope>NUCLEOTIDE SEQUENCE [LARGE SCALE GENOMIC DNA]</scope>
    <source>
        <strain evidence="11">ATCC 700054 / DSM 10555 / JCM 9379 / NBRC 101784 / NCIMB 13414 / VKM Ac-1990 / NM-1</strain>
    </source>
</reference>
<keyword evidence="6" id="KW-0732">Signal</keyword>
<evidence type="ECO:0000259" key="8">
    <source>
        <dbReference type="Pfam" id="PF02225"/>
    </source>
</evidence>
<keyword evidence="1 5" id="KW-0645">Protease</keyword>
<feature type="active site" description="Charge relay system" evidence="4 5">
    <location>
        <position position="306"/>
    </location>
</feature>
<dbReference type="InterPro" id="IPR034197">
    <property type="entry name" value="Peptidases_S8_3"/>
</dbReference>
<dbReference type="HOGENOM" id="CLU_000625_3_0_11"/>
<name>F5XNX2_MICPN</name>
<gene>
    <name evidence="10" type="ordered locus">MLP_12220</name>
</gene>
<dbReference type="InterPro" id="IPR023828">
    <property type="entry name" value="Peptidase_S8_Ser-AS"/>
</dbReference>
<dbReference type="GO" id="GO:0004252">
    <property type="term" value="F:serine-type endopeptidase activity"/>
    <property type="evidence" value="ECO:0007669"/>
    <property type="project" value="UniProtKB-UniRule"/>
</dbReference>
<protein>
    <submittedName>
        <fullName evidence="10">Putative S8 family peptidase</fullName>
    </submittedName>
</protein>
<dbReference type="PROSITE" id="PS00138">
    <property type="entry name" value="SUBTILASE_SER"/>
    <property type="match status" value="1"/>
</dbReference>
<evidence type="ECO:0000313" key="11">
    <source>
        <dbReference type="Proteomes" id="UP000007947"/>
    </source>
</evidence>
<feature type="active site" description="Charge relay system" evidence="4 5">
    <location>
        <position position="631"/>
    </location>
</feature>
<evidence type="ECO:0000256" key="4">
    <source>
        <dbReference type="PIRSR" id="PIRSR615500-1"/>
    </source>
</evidence>
<dbReference type="Pfam" id="PF02225">
    <property type="entry name" value="PA"/>
    <property type="match status" value="1"/>
</dbReference>
<comment type="similarity">
    <text evidence="5">Belongs to the peptidase S8 family.</text>
</comment>
<feature type="domain" description="PA" evidence="8">
    <location>
        <begin position="478"/>
        <end position="549"/>
    </location>
</feature>
<dbReference type="InterPro" id="IPR045051">
    <property type="entry name" value="SBT"/>
</dbReference>
<dbReference type="RefSeq" id="WP_013862119.1">
    <property type="nucleotide sequence ID" value="NC_015635.1"/>
</dbReference>
<evidence type="ECO:0000313" key="10">
    <source>
        <dbReference type="EMBL" id="BAK34236.1"/>
    </source>
</evidence>
<organism evidence="10 11">
    <name type="scientific">Microlunatus phosphovorus (strain ATCC 700054 / DSM 10555 / JCM 9379 / NBRC 101784 / NCIMB 13414 / VKM Ac-1990 / NM-1)</name>
    <dbReference type="NCBI Taxonomy" id="1032480"/>
    <lineage>
        <taxon>Bacteria</taxon>
        <taxon>Bacillati</taxon>
        <taxon>Actinomycetota</taxon>
        <taxon>Actinomycetes</taxon>
        <taxon>Propionibacteriales</taxon>
        <taxon>Propionibacteriaceae</taxon>
        <taxon>Microlunatus</taxon>
    </lineage>
</organism>
<dbReference type="CDD" id="cd04852">
    <property type="entry name" value="Peptidases_S8_3"/>
    <property type="match status" value="1"/>
</dbReference>
<feature type="domain" description="Subtilisin-like protease fibronectin type-III" evidence="9">
    <location>
        <begin position="729"/>
        <end position="820"/>
    </location>
</feature>
<dbReference type="PRINTS" id="PR00723">
    <property type="entry name" value="SUBTILISIN"/>
</dbReference>
<accession>F5XNX2</accession>
<dbReference type="SUPFAM" id="SSF52743">
    <property type="entry name" value="Subtilisin-like"/>
    <property type="match status" value="1"/>
</dbReference>
<feature type="signal peptide" evidence="6">
    <location>
        <begin position="1"/>
        <end position="40"/>
    </location>
</feature>
<dbReference type="InterPro" id="IPR015500">
    <property type="entry name" value="Peptidase_S8_subtilisin-rel"/>
</dbReference>
<evidence type="ECO:0000256" key="2">
    <source>
        <dbReference type="ARBA" id="ARBA00022801"/>
    </source>
</evidence>
<evidence type="ECO:0000256" key="5">
    <source>
        <dbReference type="PROSITE-ProRule" id="PRU01240"/>
    </source>
</evidence>
<dbReference type="eggNOG" id="COG1404">
    <property type="taxonomic scope" value="Bacteria"/>
</dbReference>
<dbReference type="KEGG" id="mph:MLP_12220"/>
<evidence type="ECO:0000256" key="1">
    <source>
        <dbReference type="ARBA" id="ARBA00022670"/>
    </source>
</evidence>
<sequence length="1022" mass="105311">MSSSATPVRVRRGTLAAAFSLSCVLLSCLLLLGPSPTAAAKPPAVPSVTLPGELSAKGTYIVTLVDAPIAAYAGEVPGYRATKPDKGDRVDVASSDAKRYRSYLRKRQDTVAARVGAKPRERHEVGLAGFTSTMTGQQAARLARTEGVLSVTKDTLRHVPDARKSTDFLGLSGSRGVWSKLGGPQKSGRGVVVGVLDSGVWPESASFAGAPLQQAAGQRKQLSAQHAKQVKKTDQQFVPKLSGDVITMVKSDGGTFTGTCESGEEFSPANCNTKLIGARSFGETWLNAVPADQRADYVSPRDGEGHGSHTASIAAGNHNVEASADGHDYGAISGVAPAAKIAVYKVLWQAKDATRTGAYDTDVLDAVDAAITDGVDVINYSISTNDNPVSPVQVAFLAAASAGIFVAAAAGNSGPDASTVQSVAPWVTTVGAHTIAPYYGTVTLGNENAYLGVSSTVDQPVGPAPLINGSAAAANGKTADEAGVCTPDSLDPYRVAGKVVICDRGGPGRPVKSAEVKRAGGIGMVLTNPTTNTLDADLHSVPTVHVNPPASAAIKEYAAKGDATVTLTQGNQTSDTIAYPQIATFSGRGPALLTGGDTLKPDLVAPGVSILGAVAPSSNGGQSFAFRSGTSQAAPQVAGLAALMYGAGVHPDWSPMQVKSALMTTAKDLQDAKGRRVTDPFAQGAGRVDPTAMLKPGLVFPAGLVDWFGYLEGLGVNTDSGLTAIDPSDYNAPSIAIGRLAGSQTVTRKVTAVQAGRYRASVSASGLRVRVSPTVLKLRKGETKKVTITITRTKAKLDEASSGFVTWKGEHARVRIPLVVTPRDLDAPAQLTGSSAANKLRYSVRPGLSGRFTATGTGLSAGDPITPMQPIPEGANEQYPVEVPADTKVARFTARAASAQAKLNLYVFQILPDDSYTLVARSSAPAANQSLVLVKPAAGIYVAAVENAGNAPGTPSTMFEYRTGLAVPGSGLGDFTVSPASRTVVAGQPHRLTARWSGLSAEVPYVGWVEYPNGTGTVITLN</sequence>
<keyword evidence="2 5" id="KW-0378">Hydrolase</keyword>
<evidence type="ECO:0000256" key="3">
    <source>
        <dbReference type="ARBA" id="ARBA00022825"/>
    </source>
</evidence>
<dbReference type="InterPro" id="IPR003137">
    <property type="entry name" value="PA_domain"/>
</dbReference>
<proteinExistence type="inferred from homology"/>
<dbReference type="EMBL" id="AP012204">
    <property type="protein sequence ID" value="BAK34236.1"/>
    <property type="molecule type" value="Genomic_DNA"/>
</dbReference>
<dbReference type="InterPro" id="IPR000209">
    <property type="entry name" value="Peptidase_S8/S53_dom"/>
</dbReference>
<dbReference type="Gene3D" id="2.60.40.2310">
    <property type="match status" value="1"/>
</dbReference>
<dbReference type="CDD" id="cd02120">
    <property type="entry name" value="PA_subtilisin_like"/>
    <property type="match status" value="1"/>
</dbReference>
<dbReference type="InterPro" id="IPR041469">
    <property type="entry name" value="Subtilisin-like_FN3"/>
</dbReference>
<dbReference type="Pfam" id="PF17766">
    <property type="entry name" value="fn3_6"/>
    <property type="match status" value="1"/>
</dbReference>
<feature type="active site" description="Charge relay system" evidence="4 5">
    <location>
        <position position="197"/>
    </location>
</feature>
<dbReference type="STRING" id="1032480.MLP_12220"/>
<dbReference type="InterPro" id="IPR036852">
    <property type="entry name" value="Peptidase_S8/S53_dom_sf"/>
</dbReference>
<dbReference type="Gene3D" id="3.40.50.200">
    <property type="entry name" value="Peptidase S8/S53 domain"/>
    <property type="match status" value="1"/>
</dbReference>
<dbReference type="Proteomes" id="UP000007947">
    <property type="component" value="Chromosome"/>
</dbReference>
<keyword evidence="11" id="KW-1185">Reference proteome</keyword>
<dbReference type="AlphaFoldDB" id="F5XNX2"/>
<evidence type="ECO:0000256" key="6">
    <source>
        <dbReference type="SAM" id="SignalP"/>
    </source>
</evidence>
<dbReference type="Pfam" id="PF00082">
    <property type="entry name" value="Peptidase_S8"/>
    <property type="match status" value="1"/>
</dbReference>
<dbReference type="Gene3D" id="3.50.30.30">
    <property type="match status" value="1"/>
</dbReference>
<keyword evidence="3 5" id="KW-0720">Serine protease</keyword>
<evidence type="ECO:0000259" key="7">
    <source>
        <dbReference type="Pfam" id="PF00082"/>
    </source>
</evidence>